<sequence>MPQAVRRESAQTAQTMQDKELKRARGAISCAECRRLKLKCDKTVPCSRQVALVRLFRSCKRRGCSAICPNGSLKTGQGTRFVLADTEKLHHKIAQMSDRIRQLEDALALLQSTMTNEPHPLLSRDLMKIKSSIDLHSAVDEQESDQPASAPEPDESPLDQFGTLAIRDDGGATFYGRSAGSERETADSPESTPPLPSAQVLGQSYDNPSLVEHISNMFPFQPTYASVSFAQLRSFLPRWERASALFALYLEVGPWFFGVVTKGQVEDEIIPLWYPESDASNAATSSHFPSTPVSPGPGASNPKENAHELAVAFMVLCFGALTDLDLPPAPDNQDAEQYYSLSKAAIGLEPLLDRSPSIATVQTLAMMGIYEGLRNKDNGIEATWMLMGMACKMAQSVNRDSARFKLPPAEVQKRRALFWELFITDCWQSLATGRLATFSLPFVDCELPGDPDQTMAEDGTPQPSFPYWKARFGAECVAAVSQGVLTARAPRYSIILDLDRKVRNMELPKYAQGDPPTGVSLGKTMLHFMPINYKELTLQYIHRCFFAHALTTSADPMKSEYAPSFTAGYLSAKTMISSVKQQFLLFPKQICRFWVLWTHAFSSSVSGRNGMWHVMLSSVVTHSPKTKVAHAALLELRGALELFESAASHGGRAQKFLPIIRRLHTQSQHVFLETNSGVPPRIHNDIFRPSSQDDDRDDLLVFSGKTTTVTTKARSNAGSQSGGSQRSSMSPGHPDATSPDFASNPVFADVHPGLISELDGFEGAITAQLQEFYAVGDARRGSQVDFGRMAQQRLRVQVPGAGERQAFGERMTEQQRRQQLEQQQRQQQEEAYRQSLAQQQHSHHHEQLAYPPDQDQYAYAPQVQQSLPQQPQPQRHMQVVSQPAHAGQHHNHGSAYTSGSASYQTFAGAYQPGAASYDPLPADIPRATAATYGSSFAPLTNGVAAPPYTQGGERHPHNGHAYANGRNLPPNGHAGHGYPPGHVPPTYTPDFAMHGTAADDPHLQATWDYMTMVRWLISCKPVSC</sequence>
<evidence type="ECO:0000313" key="7">
    <source>
        <dbReference type="Proteomes" id="UP000007431"/>
    </source>
</evidence>
<gene>
    <name evidence="6" type="ORF">SCHCODRAFT_57027</name>
</gene>
<dbReference type="InterPro" id="IPR007219">
    <property type="entry name" value="XnlR_reg_dom"/>
</dbReference>
<dbReference type="VEuPathDB" id="FungiDB:SCHCODRAFT_01213671"/>
<dbReference type="GO" id="GO:0008270">
    <property type="term" value="F:zinc ion binding"/>
    <property type="evidence" value="ECO:0007669"/>
    <property type="project" value="InterPro"/>
</dbReference>
<comment type="subcellular location">
    <subcellularLocation>
        <location evidence="1">Nucleus</location>
    </subcellularLocation>
</comment>
<feature type="region of interest" description="Disordered" evidence="4">
    <location>
        <begin position="949"/>
        <end position="983"/>
    </location>
</feature>
<name>D8Q7U2_SCHCM</name>
<feature type="coiled-coil region" evidence="3">
    <location>
        <begin position="86"/>
        <end position="113"/>
    </location>
</feature>
<feature type="region of interest" description="Disordered" evidence="4">
    <location>
        <begin position="710"/>
        <end position="744"/>
    </location>
</feature>
<dbReference type="HOGENOM" id="CLU_007340_0_0_1"/>
<dbReference type="Proteomes" id="UP000007431">
    <property type="component" value="Unassembled WGS sequence"/>
</dbReference>
<dbReference type="InterPro" id="IPR001138">
    <property type="entry name" value="Zn2Cys6_DnaBD"/>
</dbReference>
<dbReference type="GO" id="GO:0003677">
    <property type="term" value="F:DNA binding"/>
    <property type="evidence" value="ECO:0007669"/>
    <property type="project" value="InterPro"/>
</dbReference>
<feature type="domain" description="Xylanolytic transcriptional activator regulatory" evidence="5">
    <location>
        <begin position="383"/>
        <end position="454"/>
    </location>
</feature>
<evidence type="ECO:0000313" key="6">
    <source>
        <dbReference type="EMBL" id="EFI96081.1"/>
    </source>
</evidence>
<evidence type="ECO:0000256" key="4">
    <source>
        <dbReference type="SAM" id="MobiDB-lite"/>
    </source>
</evidence>
<dbReference type="CDD" id="cd00067">
    <property type="entry name" value="GAL4"/>
    <property type="match status" value="1"/>
</dbReference>
<reference evidence="6 7" key="1">
    <citation type="journal article" date="2010" name="Nat. Biotechnol.">
        <title>Genome sequence of the model mushroom Schizophyllum commune.</title>
        <authorList>
            <person name="Ohm R.A."/>
            <person name="de Jong J.F."/>
            <person name="Lugones L.G."/>
            <person name="Aerts A."/>
            <person name="Kothe E."/>
            <person name="Stajich J.E."/>
            <person name="de Vries R.P."/>
            <person name="Record E."/>
            <person name="Levasseur A."/>
            <person name="Baker S.E."/>
            <person name="Bartholomew K.A."/>
            <person name="Coutinho P.M."/>
            <person name="Erdmann S."/>
            <person name="Fowler T.J."/>
            <person name="Gathman A.C."/>
            <person name="Lombard V."/>
            <person name="Henrissat B."/>
            <person name="Knabe N."/>
            <person name="Kuees U."/>
            <person name="Lilly W.W."/>
            <person name="Lindquist E."/>
            <person name="Lucas S."/>
            <person name="Magnuson J.K."/>
            <person name="Piumi F."/>
            <person name="Raudaskoski M."/>
            <person name="Salamov A."/>
            <person name="Schmutz J."/>
            <person name="Schwarze F.W.M.R."/>
            <person name="vanKuyk P.A."/>
            <person name="Horton J.S."/>
            <person name="Grigoriev I.V."/>
            <person name="Woesten H.A.B."/>
        </authorList>
    </citation>
    <scope>NUCLEOTIDE SEQUENCE [LARGE SCALE GENOMIC DNA]</scope>
    <source>
        <strain evidence="7">H4-8 / FGSC 9210</strain>
    </source>
</reference>
<organism evidence="7">
    <name type="scientific">Schizophyllum commune (strain H4-8 / FGSC 9210)</name>
    <name type="common">Split gill fungus</name>
    <dbReference type="NCBI Taxonomy" id="578458"/>
    <lineage>
        <taxon>Eukaryota</taxon>
        <taxon>Fungi</taxon>
        <taxon>Dikarya</taxon>
        <taxon>Basidiomycota</taxon>
        <taxon>Agaricomycotina</taxon>
        <taxon>Agaricomycetes</taxon>
        <taxon>Agaricomycetidae</taxon>
        <taxon>Agaricales</taxon>
        <taxon>Schizophyllaceae</taxon>
        <taxon>Schizophyllum</taxon>
    </lineage>
</organism>
<keyword evidence="2" id="KW-0539">Nucleus</keyword>
<dbReference type="OMA" id="FITDGWQ"/>
<keyword evidence="7" id="KW-1185">Reference proteome</keyword>
<accession>D8Q7U2</accession>
<dbReference type="InterPro" id="IPR050613">
    <property type="entry name" value="Sec_Metabolite_Reg"/>
</dbReference>
<dbReference type="CDD" id="cd12148">
    <property type="entry name" value="fungal_TF_MHR"/>
    <property type="match status" value="1"/>
</dbReference>
<dbReference type="GO" id="GO:0006351">
    <property type="term" value="P:DNA-templated transcription"/>
    <property type="evidence" value="ECO:0007669"/>
    <property type="project" value="InterPro"/>
</dbReference>
<feature type="compositionally biased region" description="Basic and acidic residues" evidence="4">
    <location>
        <begin position="806"/>
        <end position="819"/>
    </location>
</feature>
<dbReference type="eggNOG" id="ENOG502SIHW">
    <property type="taxonomic scope" value="Eukaryota"/>
</dbReference>
<dbReference type="GO" id="GO:0005634">
    <property type="term" value="C:nucleus"/>
    <property type="evidence" value="ECO:0007669"/>
    <property type="project" value="UniProtKB-SubCell"/>
</dbReference>
<evidence type="ECO:0000256" key="1">
    <source>
        <dbReference type="ARBA" id="ARBA00004123"/>
    </source>
</evidence>
<dbReference type="Pfam" id="PF04082">
    <property type="entry name" value="Fungal_trans"/>
    <property type="match status" value="1"/>
</dbReference>
<dbReference type="PANTHER" id="PTHR31001">
    <property type="entry name" value="UNCHARACTERIZED TRANSCRIPTIONAL REGULATORY PROTEIN"/>
    <property type="match status" value="1"/>
</dbReference>
<dbReference type="PANTHER" id="PTHR31001:SF56">
    <property type="entry name" value="ZN(2)-C6 FUNGAL-TYPE DOMAIN-CONTAINING PROTEIN"/>
    <property type="match status" value="1"/>
</dbReference>
<protein>
    <recommendedName>
        <fullName evidence="5">Xylanolytic transcriptional activator regulatory domain-containing protein</fullName>
    </recommendedName>
</protein>
<feature type="compositionally biased region" description="Low complexity" evidence="4">
    <location>
        <begin position="862"/>
        <end position="874"/>
    </location>
</feature>
<feature type="compositionally biased region" description="Low complexity" evidence="4">
    <location>
        <begin position="713"/>
        <end position="730"/>
    </location>
</feature>
<feature type="region of interest" description="Disordered" evidence="4">
    <location>
        <begin position="175"/>
        <end position="203"/>
    </location>
</feature>
<feature type="region of interest" description="Disordered" evidence="4">
    <location>
        <begin position="138"/>
        <end position="162"/>
    </location>
</feature>
<feature type="region of interest" description="Disordered" evidence="4">
    <location>
        <begin position="862"/>
        <end position="899"/>
    </location>
</feature>
<keyword evidence="3" id="KW-0175">Coiled coil</keyword>
<dbReference type="InParanoid" id="D8Q7U2"/>
<dbReference type="AlphaFoldDB" id="D8Q7U2"/>
<evidence type="ECO:0000256" key="2">
    <source>
        <dbReference type="ARBA" id="ARBA00023242"/>
    </source>
</evidence>
<dbReference type="GO" id="GO:0000981">
    <property type="term" value="F:DNA-binding transcription factor activity, RNA polymerase II-specific"/>
    <property type="evidence" value="ECO:0007669"/>
    <property type="project" value="InterPro"/>
</dbReference>
<evidence type="ECO:0000256" key="3">
    <source>
        <dbReference type="SAM" id="Coils"/>
    </source>
</evidence>
<dbReference type="SMART" id="SM00906">
    <property type="entry name" value="Fungal_trans"/>
    <property type="match status" value="1"/>
</dbReference>
<feature type="region of interest" description="Disordered" evidence="4">
    <location>
        <begin position="1"/>
        <end position="20"/>
    </location>
</feature>
<feature type="region of interest" description="Disordered" evidence="4">
    <location>
        <begin position="799"/>
        <end position="847"/>
    </location>
</feature>
<evidence type="ECO:0000259" key="5">
    <source>
        <dbReference type="SMART" id="SM00906"/>
    </source>
</evidence>
<proteinExistence type="predicted"/>
<dbReference type="EMBL" id="GL377307">
    <property type="protein sequence ID" value="EFI96081.1"/>
    <property type="molecule type" value="Genomic_DNA"/>
</dbReference>